<dbReference type="AlphaFoldDB" id="A0A286U5R4"/>
<name>A0A286U5R4_9AGAM</name>
<comment type="caution">
    <text evidence="1">The sequence shown here is derived from an EMBL/GenBank/DDBJ whole genome shotgun (WGS) entry which is preliminary data.</text>
</comment>
<dbReference type="InParanoid" id="A0A286U5R4"/>
<reference evidence="1 2" key="1">
    <citation type="journal article" date="2017" name="Mol. Ecol.">
        <title>Comparative and population genomic landscape of Phellinus noxius: A hypervariable fungus causing root rot in trees.</title>
        <authorList>
            <person name="Chung C.L."/>
            <person name="Lee T.J."/>
            <person name="Akiba M."/>
            <person name="Lee H.H."/>
            <person name="Kuo T.H."/>
            <person name="Liu D."/>
            <person name="Ke H.M."/>
            <person name="Yokoi T."/>
            <person name="Roa M.B."/>
            <person name="Lu M.J."/>
            <person name="Chang Y.Y."/>
            <person name="Ann P.J."/>
            <person name="Tsai J.N."/>
            <person name="Chen C.Y."/>
            <person name="Tzean S.S."/>
            <person name="Ota Y."/>
            <person name="Hattori T."/>
            <person name="Sahashi N."/>
            <person name="Liou R.F."/>
            <person name="Kikuchi T."/>
            <person name="Tsai I.J."/>
        </authorList>
    </citation>
    <scope>NUCLEOTIDE SEQUENCE [LARGE SCALE GENOMIC DNA]</scope>
    <source>
        <strain evidence="1 2">FFPRI411160</strain>
    </source>
</reference>
<accession>A0A286U5R4</accession>
<keyword evidence="2" id="KW-1185">Reference proteome</keyword>
<evidence type="ECO:0000313" key="2">
    <source>
        <dbReference type="Proteomes" id="UP000217199"/>
    </source>
</evidence>
<dbReference type="Proteomes" id="UP000217199">
    <property type="component" value="Unassembled WGS sequence"/>
</dbReference>
<organism evidence="1 2">
    <name type="scientific">Pyrrhoderma noxium</name>
    <dbReference type="NCBI Taxonomy" id="2282107"/>
    <lineage>
        <taxon>Eukaryota</taxon>
        <taxon>Fungi</taxon>
        <taxon>Dikarya</taxon>
        <taxon>Basidiomycota</taxon>
        <taxon>Agaricomycotina</taxon>
        <taxon>Agaricomycetes</taxon>
        <taxon>Hymenochaetales</taxon>
        <taxon>Hymenochaetaceae</taxon>
        <taxon>Pyrrhoderma</taxon>
    </lineage>
</organism>
<evidence type="ECO:0000313" key="1">
    <source>
        <dbReference type="EMBL" id="PAV14859.1"/>
    </source>
</evidence>
<sequence>MRLAIEDYPEISSKRLSLFHSNTGNTKRYGGGESHHREPTKYCLQQVILGSTSLRNSLCLTDDKFRYTYAVGRPTRLKYLLDVSFLL</sequence>
<gene>
    <name evidence="1" type="ORF">PNOK_0941200</name>
</gene>
<protein>
    <submittedName>
        <fullName evidence="1">Uncharacterized protein</fullName>
    </submittedName>
</protein>
<proteinExistence type="predicted"/>
<dbReference type="EMBL" id="NBII01000011">
    <property type="protein sequence ID" value="PAV14859.1"/>
    <property type="molecule type" value="Genomic_DNA"/>
</dbReference>